<dbReference type="SUPFAM" id="SSF53254">
    <property type="entry name" value="Phosphoglycerate mutase-like"/>
    <property type="match status" value="1"/>
</dbReference>
<comment type="caution">
    <text evidence="2">The sequence shown here is derived from an EMBL/GenBank/DDBJ whole genome shotgun (WGS) entry which is preliminary data.</text>
</comment>
<dbReference type="SMART" id="SM00855">
    <property type="entry name" value="PGAM"/>
    <property type="match status" value="1"/>
</dbReference>
<feature type="binding site" evidence="1">
    <location>
        <position position="59"/>
    </location>
    <ligand>
        <name>substrate</name>
    </ligand>
</feature>
<evidence type="ECO:0000256" key="1">
    <source>
        <dbReference type="PIRSR" id="PIRSR613078-2"/>
    </source>
</evidence>
<sequence length="164" mass="18015">MTKRLILMRHAKSGWDNAFADDHGRTLTDRGETAAIAIGRWLSTNNYTPEVIATSDAMRTLQTTALMKQGIGKQIDTREIALLYHAAPDTIREIASKTAGQTIAIVGHNPGIAMAAHLLVTYAPNHHRFDDYPTCATTVIDFADDDWLKPGKGTVVDFTVPRDL</sequence>
<reference evidence="2 3" key="1">
    <citation type="submission" date="2020-08" db="EMBL/GenBank/DDBJ databases">
        <title>Genomic Encyclopedia of Type Strains, Phase IV (KMG-IV): sequencing the most valuable type-strain genomes for metagenomic binning, comparative biology and taxonomic classification.</title>
        <authorList>
            <person name="Goeker M."/>
        </authorList>
    </citation>
    <scope>NUCLEOTIDE SEQUENCE [LARGE SCALE GENOMIC DNA]</scope>
    <source>
        <strain evidence="2 3">DSM 101064</strain>
    </source>
</reference>
<dbReference type="InterPro" id="IPR013078">
    <property type="entry name" value="His_Pase_superF_clade-1"/>
</dbReference>
<dbReference type="Pfam" id="PF00300">
    <property type="entry name" value="His_Phos_1"/>
    <property type="match status" value="1"/>
</dbReference>
<dbReference type="RefSeq" id="WP_183524689.1">
    <property type="nucleotide sequence ID" value="NZ_JACIJM010000001.1"/>
</dbReference>
<dbReference type="EMBL" id="JACIJM010000001">
    <property type="protein sequence ID" value="MBB5720776.1"/>
    <property type="molecule type" value="Genomic_DNA"/>
</dbReference>
<gene>
    <name evidence="2" type="ORF">FHS72_000380</name>
</gene>
<name>A0A7W9EYC5_9RHOB</name>
<keyword evidence="3" id="KW-1185">Reference proteome</keyword>
<dbReference type="PANTHER" id="PTHR47623:SF1">
    <property type="entry name" value="OS09G0287300 PROTEIN"/>
    <property type="match status" value="1"/>
</dbReference>
<dbReference type="InterPro" id="IPR029033">
    <property type="entry name" value="His_PPase_superfam"/>
</dbReference>
<dbReference type="PANTHER" id="PTHR47623">
    <property type="entry name" value="OS09G0287300 PROTEIN"/>
    <property type="match status" value="1"/>
</dbReference>
<proteinExistence type="predicted"/>
<protein>
    <submittedName>
        <fullName evidence="2">Phosphohistidine phosphatase</fullName>
        <ecNumber evidence="2">3.1.3.-</ecNumber>
    </submittedName>
</protein>
<accession>A0A7W9EYC5</accession>
<evidence type="ECO:0000313" key="3">
    <source>
        <dbReference type="Proteomes" id="UP000535415"/>
    </source>
</evidence>
<dbReference type="Gene3D" id="3.40.50.1240">
    <property type="entry name" value="Phosphoglycerate mutase-like"/>
    <property type="match status" value="1"/>
</dbReference>
<dbReference type="Proteomes" id="UP000535415">
    <property type="component" value="Unassembled WGS sequence"/>
</dbReference>
<keyword evidence="2" id="KW-0378">Hydrolase</keyword>
<dbReference type="CDD" id="cd07067">
    <property type="entry name" value="HP_PGM_like"/>
    <property type="match status" value="1"/>
</dbReference>
<dbReference type="EC" id="3.1.3.-" evidence="2"/>
<dbReference type="AlphaFoldDB" id="A0A7W9EYC5"/>
<dbReference type="GO" id="GO:0016787">
    <property type="term" value="F:hydrolase activity"/>
    <property type="evidence" value="ECO:0007669"/>
    <property type="project" value="UniProtKB-KW"/>
</dbReference>
<evidence type="ECO:0000313" key="2">
    <source>
        <dbReference type="EMBL" id="MBB5720776.1"/>
    </source>
</evidence>
<organism evidence="2 3">
    <name type="scientific">Yoonia ponticola</name>
    <dbReference type="NCBI Taxonomy" id="1524255"/>
    <lineage>
        <taxon>Bacteria</taxon>
        <taxon>Pseudomonadati</taxon>
        <taxon>Pseudomonadota</taxon>
        <taxon>Alphaproteobacteria</taxon>
        <taxon>Rhodobacterales</taxon>
        <taxon>Paracoccaceae</taxon>
        <taxon>Yoonia</taxon>
    </lineage>
</organism>